<keyword evidence="1" id="KW-0732">Signal</keyword>
<organism evidence="3 4">
    <name type="scientific">Dongia sedimenti</name>
    <dbReference type="NCBI Taxonomy" id="3064282"/>
    <lineage>
        <taxon>Bacteria</taxon>
        <taxon>Pseudomonadati</taxon>
        <taxon>Pseudomonadota</taxon>
        <taxon>Alphaproteobacteria</taxon>
        <taxon>Rhodospirillales</taxon>
        <taxon>Dongiaceae</taxon>
        <taxon>Dongia</taxon>
    </lineage>
</organism>
<evidence type="ECO:0000259" key="2">
    <source>
        <dbReference type="Pfam" id="PF07007"/>
    </source>
</evidence>
<protein>
    <submittedName>
        <fullName evidence="3">Lysozyme inhibitor LprI family protein</fullName>
    </submittedName>
</protein>
<dbReference type="RefSeq" id="WP_379956829.1">
    <property type="nucleotide sequence ID" value="NZ_JAUYVI010000005.1"/>
</dbReference>
<reference evidence="4" key="1">
    <citation type="submission" date="2023-08" db="EMBL/GenBank/DDBJ databases">
        <title>Rhodospirillaceae gen. nov., a novel taxon isolated from the Yangtze River Yuezi River estuary sludge.</title>
        <authorList>
            <person name="Ruan L."/>
        </authorList>
    </citation>
    <scope>NUCLEOTIDE SEQUENCE [LARGE SCALE GENOMIC DNA]</scope>
    <source>
        <strain evidence="4">R-7</strain>
    </source>
</reference>
<keyword evidence="4" id="KW-1185">Reference proteome</keyword>
<feature type="chain" id="PRO_5045370806" evidence="1">
    <location>
        <begin position="26"/>
        <end position="131"/>
    </location>
</feature>
<evidence type="ECO:0000256" key="1">
    <source>
        <dbReference type="SAM" id="SignalP"/>
    </source>
</evidence>
<evidence type="ECO:0000313" key="3">
    <source>
        <dbReference type="EMBL" id="MDQ7249148.1"/>
    </source>
</evidence>
<name>A0ABU0YRA1_9PROT</name>
<gene>
    <name evidence="3" type="ORF">Q8A70_15780</name>
</gene>
<dbReference type="InterPro" id="IPR009739">
    <property type="entry name" value="LprI-like_N"/>
</dbReference>
<dbReference type="PANTHER" id="PTHR39176:SF1">
    <property type="entry name" value="PERIPLASMIC PROTEIN"/>
    <property type="match status" value="1"/>
</dbReference>
<sequence length="131" mass="14012">MRGHLPVAVLVAGLALHLGSGAAQADCGAKNEFEDVYCYAKQYIASDDALNAAYKTLTGKVDADAKAVLKKGQLAWIKKRNAECGSTDSDGYSVDLSCAVDFTDTRTKFLQDRQAECEAGQCDLTKLAEVE</sequence>
<feature type="domain" description="Lysozyme inhibitor LprI-like N-terminal" evidence="2">
    <location>
        <begin position="34"/>
        <end position="110"/>
    </location>
</feature>
<dbReference type="EMBL" id="JAUYVI010000005">
    <property type="protein sequence ID" value="MDQ7249148.1"/>
    <property type="molecule type" value="Genomic_DNA"/>
</dbReference>
<dbReference type="Pfam" id="PF07007">
    <property type="entry name" value="LprI"/>
    <property type="match status" value="1"/>
</dbReference>
<accession>A0ABU0YRA1</accession>
<dbReference type="PANTHER" id="PTHR39176">
    <property type="entry name" value="PERIPLASMIC PROTEIN-RELATED"/>
    <property type="match status" value="1"/>
</dbReference>
<dbReference type="Proteomes" id="UP001230156">
    <property type="component" value="Unassembled WGS sequence"/>
</dbReference>
<feature type="signal peptide" evidence="1">
    <location>
        <begin position="1"/>
        <end position="25"/>
    </location>
</feature>
<comment type="caution">
    <text evidence="3">The sequence shown here is derived from an EMBL/GenBank/DDBJ whole genome shotgun (WGS) entry which is preliminary data.</text>
</comment>
<evidence type="ECO:0000313" key="4">
    <source>
        <dbReference type="Proteomes" id="UP001230156"/>
    </source>
</evidence>
<dbReference type="Gene3D" id="1.20.1270.180">
    <property type="match status" value="1"/>
</dbReference>
<proteinExistence type="predicted"/>